<dbReference type="Proteomes" id="UP000297613">
    <property type="component" value="Unassembled WGS sequence"/>
</dbReference>
<dbReference type="AlphaFoldDB" id="A0A6N4R336"/>
<feature type="domain" description="DUF1731" evidence="3">
    <location>
        <begin position="255"/>
        <end position="301"/>
    </location>
</feature>
<dbReference type="Pfam" id="PF08338">
    <property type="entry name" value="DUF1731"/>
    <property type="match status" value="1"/>
</dbReference>
<evidence type="ECO:0000256" key="1">
    <source>
        <dbReference type="ARBA" id="ARBA00009353"/>
    </source>
</evidence>
<dbReference type="InterPro" id="IPR001509">
    <property type="entry name" value="Epimerase_deHydtase"/>
</dbReference>
<comment type="similarity">
    <text evidence="1">Belongs to the NAD(P)-dependent epimerase/dehydratase family. SDR39U1 subfamily.</text>
</comment>
<name>A0A6N4R336_9LEPT</name>
<accession>A0A6N4R336</accession>
<reference evidence="4 5" key="1">
    <citation type="journal article" date="2019" name="PLoS Negl. Trop. Dis.">
        <title>Revisiting the worldwide diversity of Leptospira species in the environment.</title>
        <authorList>
            <person name="Vincent A.T."/>
            <person name="Schiettekatte O."/>
            <person name="Bourhy P."/>
            <person name="Veyrier F.J."/>
            <person name="Picardeau M."/>
        </authorList>
    </citation>
    <scope>NUCLEOTIDE SEQUENCE [LARGE SCALE GENOMIC DNA]</scope>
    <source>
        <strain evidence="4 5">201702445</strain>
    </source>
</reference>
<dbReference type="InterPro" id="IPR013549">
    <property type="entry name" value="DUF1731"/>
</dbReference>
<dbReference type="CDD" id="cd05242">
    <property type="entry name" value="SDR_a8"/>
    <property type="match status" value="1"/>
</dbReference>
<evidence type="ECO:0000313" key="5">
    <source>
        <dbReference type="Proteomes" id="UP000297613"/>
    </source>
</evidence>
<dbReference type="NCBIfam" id="TIGR01777">
    <property type="entry name" value="yfcH"/>
    <property type="match status" value="1"/>
</dbReference>
<organism evidence="4 5">
    <name type="scientific">Leptospira yasudae</name>
    <dbReference type="NCBI Taxonomy" id="2202201"/>
    <lineage>
        <taxon>Bacteria</taxon>
        <taxon>Pseudomonadati</taxon>
        <taxon>Spirochaetota</taxon>
        <taxon>Spirochaetia</taxon>
        <taxon>Leptospirales</taxon>
        <taxon>Leptospiraceae</taxon>
        <taxon>Leptospira</taxon>
    </lineage>
</organism>
<dbReference type="PANTHER" id="PTHR11092:SF0">
    <property type="entry name" value="EPIMERASE FAMILY PROTEIN SDR39U1"/>
    <property type="match status" value="1"/>
</dbReference>
<dbReference type="Pfam" id="PF01370">
    <property type="entry name" value="Epimerase"/>
    <property type="match status" value="1"/>
</dbReference>
<dbReference type="InterPro" id="IPR036291">
    <property type="entry name" value="NAD(P)-bd_dom_sf"/>
</dbReference>
<evidence type="ECO:0000313" key="4">
    <source>
        <dbReference type="EMBL" id="TGL89938.1"/>
    </source>
</evidence>
<comment type="caution">
    <text evidence="4">The sequence shown here is derived from an EMBL/GenBank/DDBJ whole genome shotgun (WGS) entry which is preliminary data.</text>
</comment>
<feature type="domain" description="NAD-dependent epimerase/dehydratase" evidence="2">
    <location>
        <begin position="5"/>
        <end position="227"/>
    </location>
</feature>
<evidence type="ECO:0000259" key="2">
    <source>
        <dbReference type="Pfam" id="PF01370"/>
    </source>
</evidence>
<dbReference type="SUPFAM" id="SSF51735">
    <property type="entry name" value="NAD(P)-binding Rossmann-fold domains"/>
    <property type="match status" value="1"/>
</dbReference>
<dbReference type="EMBL" id="RQGM01000004">
    <property type="protein sequence ID" value="TGL89938.1"/>
    <property type="molecule type" value="Genomic_DNA"/>
</dbReference>
<dbReference type="RefSeq" id="WP_135573927.1">
    <property type="nucleotide sequence ID" value="NZ_RQGK01000007.1"/>
</dbReference>
<protein>
    <submittedName>
        <fullName evidence="4">TIGR01777 family protein</fullName>
    </submittedName>
</protein>
<proteinExistence type="inferred from homology"/>
<dbReference type="PANTHER" id="PTHR11092">
    <property type="entry name" value="SUGAR NUCLEOTIDE EPIMERASE RELATED"/>
    <property type="match status" value="1"/>
</dbReference>
<gene>
    <name evidence="4" type="ORF">EHQ83_00650</name>
</gene>
<sequence length="306" mass="33056">MKVGIAGGTGLIGRTLAHRLLQTGNFVRIFSRSSDIPSLLRGQRNLEIVAGSFPKSKDLQGLDAIVNLAGFPIAGVRWTEKVKQEIRSSRVDYTKNLVASLQTVAGTPPEVLIQGSAVGYYGSYEDDTNTFSEESPLGGDSLATLCADWEAAAQPVTNAGIRLVKIRTGVVLSPFGGALKSMLSPFRLGMGGPIGSGKQILSWIHIEDMVSAILHLIENKELSGAFNLVSPHPVNNETFTKTLASVLRRPAFFRVPASVLKFLFEEGADVIIQGQTVVPQRLSKSGFTFRYPNLEDALRELLHAHS</sequence>
<dbReference type="Gene3D" id="3.40.50.720">
    <property type="entry name" value="NAD(P)-binding Rossmann-like Domain"/>
    <property type="match status" value="1"/>
</dbReference>
<dbReference type="InterPro" id="IPR010099">
    <property type="entry name" value="SDR39U1"/>
</dbReference>
<evidence type="ECO:0000259" key="3">
    <source>
        <dbReference type="Pfam" id="PF08338"/>
    </source>
</evidence>